<feature type="domain" description="Rab-GAP TBC" evidence="7">
    <location>
        <begin position="47"/>
        <end position="401"/>
    </location>
</feature>
<evidence type="ECO:0000256" key="3">
    <source>
        <dbReference type="ARBA" id="ARBA00015455"/>
    </source>
</evidence>
<dbReference type="dictyBase" id="DDB_G0288949"/>
<keyword evidence="4" id="KW-0458">Lysosome</keyword>
<dbReference type="EMBL" id="AAFI02000126">
    <property type="protein sequence ID" value="EAL62998.1"/>
    <property type="molecule type" value="Genomic_DNA"/>
</dbReference>
<feature type="compositionally biased region" description="Low complexity" evidence="6">
    <location>
        <begin position="161"/>
        <end position="201"/>
    </location>
</feature>
<dbReference type="Gene3D" id="1.10.10.750">
    <property type="entry name" value="Ypt/Rab-GAP domain of gyp1p, domain 1"/>
    <property type="match status" value="1"/>
</dbReference>
<dbReference type="RefSeq" id="XP_636477.1">
    <property type="nucleotide sequence ID" value="XM_631385.1"/>
</dbReference>
<evidence type="ECO:0000259" key="7">
    <source>
        <dbReference type="PROSITE" id="PS50086"/>
    </source>
</evidence>
<dbReference type="PaxDb" id="44689-DDB0216036"/>
<dbReference type="GeneID" id="8626860"/>
<dbReference type="Pfam" id="PF00566">
    <property type="entry name" value="RabGAP-TBC"/>
    <property type="match status" value="1"/>
</dbReference>
<dbReference type="GO" id="GO:0033596">
    <property type="term" value="C:TSC1-TSC2 complex"/>
    <property type="evidence" value="ECO:0000318"/>
    <property type="project" value="GO_Central"/>
</dbReference>
<dbReference type="GO" id="GO:0005765">
    <property type="term" value="C:lysosomal membrane"/>
    <property type="evidence" value="ECO:0007669"/>
    <property type="project" value="UniProtKB-SubCell"/>
</dbReference>
<reference evidence="8 9" key="1">
    <citation type="journal article" date="2005" name="Nature">
        <title>The genome of the social amoeba Dictyostelium discoideum.</title>
        <authorList>
            <consortium name="The Dictyostelium discoideum Sequencing Consortium"/>
            <person name="Eichinger L."/>
            <person name="Pachebat J.A."/>
            <person name="Glockner G."/>
            <person name="Rajandream M.A."/>
            <person name="Sucgang R."/>
            <person name="Berriman M."/>
            <person name="Song J."/>
            <person name="Olsen R."/>
            <person name="Szafranski K."/>
            <person name="Xu Q."/>
            <person name="Tunggal B."/>
            <person name="Kummerfeld S."/>
            <person name="Madera M."/>
            <person name="Konfortov B.A."/>
            <person name="Rivero F."/>
            <person name="Bankier A.T."/>
            <person name="Lehmann R."/>
            <person name="Hamlin N."/>
            <person name="Davies R."/>
            <person name="Gaudet P."/>
            <person name="Fey P."/>
            <person name="Pilcher K."/>
            <person name="Chen G."/>
            <person name="Saunders D."/>
            <person name="Sodergren E."/>
            <person name="Davis P."/>
            <person name="Kerhornou A."/>
            <person name="Nie X."/>
            <person name="Hall N."/>
            <person name="Anjard C."/>
            <person name="Hemphill L."/>
            <person name="Bason N."/>
            <person name="Farbrother P."/>
            <person name="Desany B."/>
            <person name="Just E."/>
            <person name="Morio T."/>
            <person name="Rost R."/>
            <person name="Churcher C."/>
            <person name="Cooper J."/>
            <person name="Haydock S."/>
            <person name="van Driessche N."/>
            <person name="Cronin A."/>
            <person name="Goodhead I."/>
            <person name="Muzny D."/>
            <person name="Mourier T."/>
            <person name="Pain A."/>
            <person name="Lu M."/>
            <person name="Harper D."/>
            <person name="Lindsay R."/>
            <person name="Hauser H."/>
            <person name="James K."/>
            <person name="Quiles M."/>
            <person name="Madan Babu M."/>
            <person name="Saito T."/>
            <person name="Buchrieser C."/>
            <person name="Wardroper A."/>
            <person name="Felder M."/>
            <person name="Thangavelu M."/>
            <person name="Johnson D."/>
            <person name="Knights A."/>
            <person name="Loulseged H."/>
            <person name="Mungall K."/>
            <person name="Oliver K."/>
            <person name="Price C."/>
            <person name="Quail M.A."/>
            <person name="Urushihara H."/>
            <person name="Hernandez J."/>
            <person name="Rabbinowitsch E."/>
            <person name="Steffen D."/>
            <person name="Sanders M."/>
            <person name="Ma J."/>
            <person name="Kohara Y."/>
            <person name="Sharp S."/>
            <person name="Simmonds M."/>
            <person name="Spiegler S."/>
            <person name="Tivey A."/>
            <person name="Sugano S."/>
            <person name="White B."/>
            <person name="Walker D."/>
            <person name="Woodward J."/>
            <person name="Winckler T."/>
            <person name="Tanaka Y."/>
            <person name="Shaulsky G."/>
            <person name="Schleicher M."/>
            <person name="Weinstock G."/>
            <person name="Rosenthal A."/>
            <person name="Cox E.C."/>
            <person name="Chisholm R.L."/>
            <person name="Gibbs R."/>
            <person name="Loomis W.F."/>
            <person name="Platzer M."/>
            <person name="Kay R.R."/>
            <person name="Williams J."/>
            <person name="Dear P.H."/>
            <person name="Noegel A.A."/>
            <person name="Barrell B."/>
            <person name="Kuspa A."/>
        </authorList>
    </citation>
    <scope>NUCLEOTIDE SEQUENCE [LARGE SCALE GENOMIC DNA]</scope>
    <source>
        <strain evidence="8 9">AX4</strain>
    </source>
</reference>
<dbReference type="GO" id="GO:0062078">
    <property type="term" value="F:TSC1-TSC2 complex binding"/>
    <property type="evidence" value="ECO:0000318"/>
    <property type="project" value="GO_Central"/>
</dbReference>
<evidence type="ECO:0000313" key="8">
    <source>
        <dbReference type="EMBL" id="EAL62998.1"/>
    </source>
</evidence>
<feature type="compositionally biased region" description="Low complexity" evidence="6">
    <location>
        <begin position="208"/>
        <end position="218"/>
    </location>
</feature>
<dbReference type="PANTHER" id="PTHR13530">
    <property type="entry name" value="TBC1 DOMAIN FAMILY MEMBER 7"/>
    <property type="match status" value="1"/>
</dbReference>
<dbReference type="GO" id="GO:0005096">
    <property type="term" value="F:GTPase activator activity"/>
    <property type="evidence" value="ECO:0000318"/>
    <property type="project" value="GO_Central"/>
</dbReference>
<protein>
    <recommendedName>
        <fullName evidence="3">TBC1 domain family member 7</fullName>
    </recommendedName>
</protein>
<evidence type="ECO:0000256" key="4">
    <source>
        <dbReference type="ARBA" id="ARBA00023228"/>
    </source>
</evidence>
<name>Q54IA2_DICDI</name>
<organism evidence="8 9">
    <name type="scientific">Dictyostelium discoideum</name>
    <name type="common">Social amoeba</name>
    <dbReference type="NCBI Taxonomy" id="44689"/>
    <lineage>
        <taxon>Eukaryota</taxon>
        <taxon>Amoebozoa</taxon>
        <taxon>Evosea</taxon>
        <taxon>Eumycetozoa</taxon>
        <taxon>Dictyostelia</taxon>
        <taxon>Dictyosteliales</taxon>
        <taxon>Dictyosteliaceae</taxon>
        <taxon>Dictyostelium</taxon>
    </lineage>
</organism>
<comment type="caution">
    <text evidence="8">The sequence shown here is derived from an EMBL/GenBank/DDBJ whole genome shotgun (WGS) entry which is preliminary data.</text>
</comment>
<comment type="function">
    <text evidence="5">Non-catalytic component of the TSC-TBC complex, a multiprotein complex that acts as a negative regulator of the canonical mTORC1 complex, an evolutionarily conserved central nutrient sensor that stimulates anabolic reactions and macromolecule biosynthesis to promote cellular biomass generation and growth. The TSC-TBC complex acts as a GTPase-activating protein (GAP) for the small GTPase RHEB, a direct activator of the protein kinase activity of mTORC1. In absence of nutrients, the TSC-TBC complex inhibits mTORC1, thereby preventing phosphorylation of ribosomal protein S6 kinase (RPS6KB1 and RPS6KB2) and EIF4EBP1 (4E-BP1) by the mTORC1 signaling. The TSC-TBC complex is inactivated in response to nutrients, relieving inhibition of mTORC1.</text>
</comment>
<evidence type="ECO:0000313" key="9">
    <source>
        <dbReference type="Proteomes" id="UP000002195"/>
    </source>
</evidence>
<feature type="region of interest" description="Disordered" evidence="6">
    <location>
        <begin position="237"/>
        <end position="266"/>
    </location>
</feature>
<dbReference type="HOGENOM" id="CLU_591126_0_0_1"/>
<comment type="subcellular location">
    <subcellularLocation>
        <location evidence="1">Cytoplasm</location>
        <location evidence="1">Cytosol</location>
    </subcellularLocation>
    <subcellularLocation>
        <location evidence="2">Lysosome membrane</location>
    </subcellularLocation>
</comment>
<dbReference type="SMART" id="SM00164">
    <property type="entry name" value="TBC"/>
    <property type="match status" value="1"/>
</dbReference>
<dbReference type="OMA" id="VMHTMWL"/>
<dbReference type="AlphaFoldDB" id="Q54IA2"/>
<feature type="compositionally biased region" description="Low complexity" evidence="6">
    <location>
        <begin position="238"/>
        <end position="263"/>
    </location>
</feature>
<dbReference type="VEuPathDB" id="AmoebaDB:DDB_G0288949"/>
<dbReference type="GO" id="GO:0032007">
    <property type="term" value="P:negative regulation of TOR signaling"/>
    <property type="evidence" value="ECO:0000318"/>
    <property type="project" value="GO_Central"/>
</dbReference>
<dbReference type="Gene3D" id="1.10.472.80">
    <property type="entry name" value="Ypt/Rab-GAP domain of gyp1p, domain 3"/>
    <property type="match status" value="1"/>
</dbReference>
<gene>
    <name evidence="8" type="ORF">DDB_G0288949</name>
</gene>
<dbReference type="InterPro" id="IPR035969">
    <property type="entry name" value="Rab-GAP_TBC_sf"/>
</dbReference>
<evidence type="ECO:0000256" key="1">
    <source>
        <dbReference type="ARBA" id="ARBA00004514"/>
    </source>
</evidence>
<dbReference type="PANTHER" id="PTHR13530:SF3">
    <property type="entry name" value="TBC1 DOMAIN FAMILY MEMBER 7"/>
    <property type="match status" value="1"/>
</dbReference>
<dbReference type="SUPFAM" id="SSF47923">
    <property type="entry name" value="Ypt/Rab-GAP domain of gyp1p"/>
    <property type="match status" value="2"/>
</dbReference>
<accession>Q54IA2</accession>
<dbReference type="PROSITE" id="PS50086">
    <property type="entry name" value="TBC_RABGAP"/>
    <property type="match status" value="1"/>
</dbReference>
<dbReference type="FunCoup" id="Q54IA2">
    <property type="interactions" value="10"/>
</dbReference>
<keyword evidence="9" id="KW-1185">Reference proteome</keyword>
<evidence type="ECO:0000256" key="5">
    <source>
        <dbReference type="ARBA" id="ARBA00046045"/>
    </source>
</evidence>
<dbReference type="KEGG" id="ddi:DDB_G0288949"/>
<sequence>MRRDFRTAYLNALGFKGGSQLKTSLEAIFEHRVIDLGKLKKICNLFDIPNQYRSKVWRILLGVTSSYQESWDLVLEQRTIEYEDIKDAVLSVKRNLTVPLNSFYSSWKENSQSTDEQVIKNAIQLASTGLTIIYTTKEQYFNYQNSLYYIATAANLNQANNNIQNNQNNNQNHNTNTNNNTNNQISNHNNNNNSNNHYQHNNTHHNNQHNQHNQNSTSFQKKPQMDLSFSIFDLQKANSNDNKNNNNNNKNNNNNNNNNFNHNSGISKHDLDDLIKRYTTQMNVNNNNKSNLQEFQVDETLRSMAEVFCYVCESEVDAYWCLNNFLNLPLKQYGHKDIGLCHQINSLTRLLEIHDRGLSFHFKHHKIHVDMFSTVWFKSFFTCCFPTNSMDRIWDRIIGVSLDYMAYISLAILQSKKPLILDKTNKTDILNYLLNKDLNVDMILEKSVELFGVSVNEETDPDE</sequence>
<proteinExistence type="predicted"/>
<dbReference type="eggNOG" id="KOG4436">
    <property type="taxonomic scope" value="Eukaryota"/>
</dbReference>
<evidence type="ECO:0000256" key="2">
    <source>
        <dbReference type="ARBA" id="ARBA00004656"/>
    </source>
</evidence>
<dbReference type="InterPro" id="IPR000195">
    <property type="entry name" value="Rab-GAP-TBC_dom"/>
</dbReference>
<feature type="region of interest" description="Disordered" evidence="6">
    <location>
        <begin position="161"/>
        <end position="220"/>
    </location>
</feature>
<dbReference type="InterPro" id="IPR039842">
    <property type="entry name" value="TBC1D7"/>
</dbReference>
<dbReference type="Proteomes" id="UP000002195">
    <property type="component" value="Unassembled WGS sequence"/>
</dbReference>
<evidence type="ECO:0000256" key="6">
    <source>
        <dbReference type="SAM" id="MobiDB-lite"/>
    </source>
</evidence>
<dbReference type="InParanoid" id="Q54IA2"/>